<evidence type="ECO:0000256" key="1">
    <source>
        <dbReference type="SAM" id="MobiDB-lite"/>
    </source>
</evidence>
<proteinExistence type="predicted"/>
<accession>A0A4S8LK05</accession>
<gene>
    <name evidence="2" type="ORF">K435DRAFT_969283</name>
</gene>
<feature type="region of interest" description="Disordered" evidence="1">
    <location>
        <begin position="151"/>
        <end position="176"/>
    </location>
</feature>
<reference evidence="2 3" key="1">
    <citation type="journal article" date="2019" name="Nat. Ecol. Evol.">
        <title>Megaphylogeny resolves global patterns of mushroom evolution.</title>
        <authorList>
            <person name="Varga T."/>
            <person name="Krizsan K."/>
            <person name="Foldi C."/>
            <person name="Dima B."/>
            <person name="Sanchez-Garcia M."/>
            <person name="Sanchez-Ramirez S."/>
            <person name="Szollosi G.J."/>
            <person name="Szarkandi J.G."/>
            <person name="Papp V."/>
            <person name="Albert L."/>
            <person name="Andreopoulos W."/>
            <person name="Angelini C."/>
            <person name="Antonin V."/>
            <person name="Barry K.W."/>
            <person name="Bougher N.L."/>
            <person name="Buchanan P."/>
            <person name="Buyck B."/>
            <person name="Bense V."/>
            <person name="Catcheside P."/>
            <person name="Chovatia M."/>
            <person name="Cooper J."/>
            <person name="Damon W."/>
            <person name="Desjardin D."/>
            <person name="Finy P."/>
            <person name="Geml J."/>
            <person name="Haridas S."/>
            <person name="Hughes K."/>
            <person name="Justo A."/>
            <person name="Karasinski D."/>
            <person name="Kautmanova I."/>
            <person name="Kiss B."/>
            <person name="Kocsube S."/>
            <person name="Kotiranta H."/>
            <person name="LaButti K.M."/>
            <person name="Lechner B.E."/>
            <person name="Liimatainen K."/>
            <person name="Lipzen A."/>
            <person name="Lukacs Z."/>
            <person name="Mihaltcheva S."/>
            <person name="Morgado L.N."/>
            <person name="Niskanen T."/>
            <person name="Noordeloos M.E."/>
            <person name="Ohm R.A."/>
            <person name="Ortiz-Santana B."/>
            <person name="Ovrebo C."/>
            <person name="Racz N."/>
            <person name="Riley R."/>
            <person name="Savchenko A."/>
            <person name="Shiryaev A."/>
            <person name="Soop K."/>
            <person name="Spirin V."/>
            <person name="Szebenyi C."/>
            <person name="Tomsovsky M."/>
            <person name="Tulloss R.E."/>
            <person name="Uehling J."/>
            <person name="Grigoriev I.V."/>
            <person name="Vagvolgyi C."/>
            <person name="Papp T."/>
            <person name="Martin F.M."/>
            <person name="Miettinen O."/>
            <person name="Hibbett D.S."/>
            <person name="Nagy L.G."/>
        </authorList>
    </citation>
    <scope>NUCLEOTIDE SEQUENCE [LARGE SCALE GENOMIC DNA]</scope>
    <source>
        <strain evidence="2 3">CBS 962.96</strain>
    </source>
</reference>
<protein>
    <submittedName>
        <fullName evidence="2">Uncharacterized protein</fullName>
    </submittedName>
</protein>
<evidence type="ECO:0000313" key="2">
    <source>
        <dbReference type="EMBL" id="THU88978.1"/>
    </source>
</evidence>
<keyword evidence="3" id="KW-1185">Reference proteome</keyword>
<evidence type="ECO:0000313" key="3">
    <source>
        <dbReference type="Proteomes" id="UP000297245"/>
    </source>
</evidence>
<feature type="compositionally biased region" description="Polar residues" evidence="1">
    <location>
        <begin position="1"/>
        <end position="11"/>
    </location>
</feature>
<feature type="compositionally biased region" description="Polar residues" evidence="1">
    <location>
        <begin position="24"/>
        <end position="45"/>
    </location>
</feature>
<dbReference type="Proteomes" id="UP000297245">
    <property type="component" value="Unassembled WGS sequence"/>
</dbReference>
<organism evidence="2 3">
    <name type="scientific">Dendrothele bispora (strain CBS 962.96)</name>
    <dbReference type="NCBI Taxonomy" id="1314807"/>
    <lineage>
        <taxon>Eukaryota</taxon>
        <taxon>Fungi</taxon>
        <taxon>Dikarya</taxon>
        <taxon>Basidiomycota</taxon>
        <taxon>Agaricomycotina</taxon>
        <taxon>Agaricomycetes</taxon>
        <taxon>Agaricomycetidae</taxon>
        <taxon>Agaricales</taxon>
        <taxon>Agaricales incertae sedis</taxon>
        <taxon>Dendrothele</taxon>
    </lineage>
</organism>
<dbReference type="EMBL" id="ML179387">
    <property type="protein sequence ID" value="THU88978.1"/>
    <property type="molecule type" value="Genomic_DNA"/>
</dbReference>
<sequence>MSRKPANSQVPQKPKGKHQDQQTRRSTPTQKTIKRPTTSPTVSTSFMAGATRCVLDGIDMRTVAGESGAFEVGNSYKPQGRDDFFKDAPEALRRIPKDSSPNPSAPTATVSFFSNATDCAARDMKFRHVEENQFNFSENCNPALAAAIIKEANRGGNSQDSNDSQEPQYETESYLR</sequence>
<name>A0A4S8LK05_DENBC</name>
<feature type="compositionally biased region" description="Polar residues" evidence="1">
    <location>
        <begin position="155"/>
        <end position="176"/>
    </location>
</feature>
<dbReference type="AlphaFoldDB" id="A0A4S8LK05"/>
<feature type="region of interest" description="Disordered" evidence="1">
    <location>
        <begin position="1"/>
        <end position="45"/>
    </location>
</feature>